<dbReference type="Pfam" id="PF05656">
    <property type="entry name" value="DUF805"/>
    <property type="match status" value="1"/>
</dbReference>
<accession>A0A6J6FX81</accession>
<feature type="transmembrane region" description="Helical" evidence="1">
    <location>
        <begin position="26"/>
        <end position="49"/>
    </location>
</feature>
<feature type="transmembrane region" description="Helical" evidence="1">
    <location>
        <begin position="91"/>
        <end position="110"/>
    </location>
</feature>
<dbReference type="PANTHER" id="PTHR34980:SF2">
    <property type="entry name" value="INNER MEMBRANE PROTEIN YHAH-RELATED"/>
    <property type="match status" value="1"/>
</dbReference>
<sequence>MSFGAAISSFFTKYATFSGRARRSEFWYAVLFTTLVSTAISIIAPGSFIDANGFEIQQQSMLSNLWSIATLIPSLSLTWRRLHDANKSGNYFFFVFLPVVGWIILLIQLVKDSVAGDNVYGAPVK</sequence>
<dbReference type="AlphaFoldDB" id="A0A6J6FX81"/>
<keyword evidence="1" id="KW-0812">Transmembrane</keyword>
<keyword evidence="1" id="KW-1133">Transmembrane helix</keyword>
<keyword evidence="1" id="KW-0472">Membrane</keyword>
<dbReference type="EMBL" id="CAEZUE010000074">
    <property type="protein sequence ID" value="CAB4593421.1"/>
    <property type="molecule type" value="Genomic_DNA"/>
</dbReference>
<gene>
    <name evidence="2" type="ORF">UFOPK1788_00658</name>
</gene>
<reference evidence="2" key="1">
    <citation type="submission" date="2020-05" db="EMBL/GenBank/DDBJ databases">
        <authorList>
            <person name="Chiriac C."/>
            <person name="Salcher M."/>
            <person name="Ghai R."/>
            <person name="Kavagutti S V."/>
        </authorList>
    </citation>
    <scope>NUCLEOTIDE SEQUENCE</scope>
</reference>
<proteinExistence type="predicted"/>
<protein>
    <submittedName>
        <fullName evidence="2">Unannotated protein</fullName>
    </submittedName>
</protein>
<dbReference type="PANTHER" id="PTHR34980">
    <property type="entry name" value="INNER MEMBRANE PROTEIN-RELATED-RELATED"/>
    <property type="match status" value="1"/>
</dbReference>
<evidence type="ECO:0000256" key="1">
    <source>
        <dbReference type="SAM" id="Phobius"/>
    </source>
</evidence>
<dbReference type="GO" id="GO:0005886">
    <property type="term" value="C:plasma membrane"/>
    <property type="evidence" value="ECO:0007669"/>
    <property type="project" value="TreeGrafter"/>
</dbReference>
<organism evidence="2">
    <name type="scientific">freshwater metagenome</name>
    <dbReference type="NCBI Taxonomy" id="449393"/>
    <lineage>
        <taxon>unclassified sequences</taxon>
        <taxon>metagenomes</taxon>
        <taxon>ecological metagenomes</taxon>
    </lineage>
</organism>
<dbReference type="InterPro" id="IPR008523">
    <property type="entry name" value="DUF805"/>
</dbReference>
<name>A0A6J6FX81_9ZZZZ</name>
<evidence type="ECO:0000313" key="2">
    <source>
        <dbReference type="EMBL" id="CAB4593421.1"/>
    </source>
</evidence>